<dbReference type="HOGENOM" id="CLU_739305_0_0_11"/>
<dbReference type="KEGG" id="mul:MUL_1001"/>
<gene>
    <name evidence="2" type="ordered locus">MUL_1001</name>
</gene>
<sequence length="374" mass="41192">MMSTSATQDERTPHWAYGYGIVPEETAKDRLSSYEALKKFLDLFDTLRDPSREQDKDPLTTKLVSIFDLTTSLAIRHLASPLLRLLFESPVKHVSGPAKQEQINYLVMWIDDASIREFGDHLEYFLNCASDADKCPTKKDLINFLIAWTSRMRGRVSMNTFDPNMDPKLSQAMRAWSDELQIAANDFSQALAAGTAVEIANEAAAVAIRASKLAEEAAGLGGAATLSAHFKGLADKDGKSATRWTLLAIGCLFATIGSGMFIIASPVSAQWQDTLFRFALILPLIGIAAYAARISTHYRLLSRWAKVSFVQIISVGAFAEKIPTPEGRKDLILFAGRTVFGPPVFADESKTGNVSGIPPELLELFKDVVRRETR</sequence>
<evidence type="ECO:0000256" key="1">
    <source>
        <dbReference type="SAM" id="Phobius"/>
    </source>
</evidence>
<keyword evidence="1" id="KW-0812">Transmembrane</keyword>
<keyword evidence="1" id="KW-0472">Membrane</keyword>
<dbReference type="RefSeq" id="WP_011739236.1">
    <property type="nucleotide sequence ID" value="NC_008611.1"/>
</dbReference>
<accession>A0PMP4</accession>
<reference evidence="2 3" key="1">
    <citation type="journal article" date="2007" name="Genome Res.">
        <title>Reductive evolution and niche adaptation inferred from the genome of Mycobacterium ulcerans, the causative agent of Buruli ulcer.</title>
        <authorList>
            <person name="Stinear T.P."/>
            <person name="Seemann T."/>
            <person name="Pidot S."/>
            <person name="Frigui W."/>
            <person name="Reysset G."/>
            <person name="Garnier T."/>
            <person name="Meurice G."/>
            <person name="Simon D."/>
            <person name="Bouchier C."/>
            <person name="Ma L."/>
            <person name="Tichit M."/>
            <person name="Porter J.L."/>
            <person name="Ryan J."/>
            <person name="Johnson P.D."/>
            <person name="Davies J.K."/>
            <person name="Jenkin G.A."/>
            <person name="Small P.L."/>
            <person name="Jones L.M."/>
            <person name="Tekaia F."/>
            <person name="Laval F."/>
            <person name="Daffe M."/>
            <person name="Parkhill J."/>
            <person name="Cole S.T."/>
        </authorList>
    </citation>
    <scope>NUCLEOTIDE SEQUENCE [LARGE SCALE GENOMIC DNA]</scope>
    <source>
        <strain evidence="2 3">Agy99</strain>
    </source>
</reference>
<name>A0PMP4_MYCUA</name>
<keyword evidence="1" id="KW-1133">Transmembrane helix</keyword>
<organism evidence="2 3">
    <name type="scientific">Mycobacterium ulcerans (strain Agy99)</name>
    <dbReference type="NCBI Taxonomy" id="362242"/>
    <lineage>
        <taxon>Bacteria</taxon>
        <taxon>Bacillati</taxon>
        <taxon>Actinomycetota</taxon>
        <taxon>Actinomycetes</taxon>
        <taxon>Mycobacteriales</taxon>
        <taxon>Mycobacteriaceae</taxon>
        <taxon>Mycobacterium</taxon>
        <taxon>Mycobacterium ulcerans group</taxon>
    </lineage>
</organism>
<feature type="transmembrane region" description="Helical" evidence="1">
    <location>
        <begin position="275"/>
        <end position="292"/>
    </location>
</feature>
<evidence type="ECO:0000313" key="3">
    <source>
        <dbReference type="Proteomes" id="UP000000765"/>
    </source>
</evidence>
<protein>
    <submittedName>
        <fullName evidence="2">Hypothetical membrane protein</fullName>
    </submittedName>
</protein>
<evidence type="ECO:0000313" key="2">
    <source>
        <dbReference type="EMBL" id="ABL03613.1"/>
    </source>
</evidence>
<proteinExistence type="predicted"/>
<dbReference type="eggNOG" id="ENOG5031W5X">
    <property type="taxonomic scope" value="Bacteria"/>
</dbReference>
<feature type="transmembrane region" description="Helical" evidence="1">
    <location>
        <begin position="244"/>
        <end position="263"/>
    </location>
</feature>
<dbReference type="EMBL" id="CP000325">
    <property type="protein sequence ID" value="ABL03613.1"/>
    <property type="molecule type" value="Genomic_DNA"/>
</dbReference>
<dbReference type="Proteomes" id="UP000000765">
    <property type="component" value="Chromosome"/>
</dbReference>
<dbReference type="AlphaFoldDB" id="A0PMP4"/>